<name>A0ABP0EQD1_9LACO</name>
<evidence type="ECO:0000313" key="17">
    <source>
        <dbReference type="Proteomes" id="UP001314241"/>
    </source>
</evidence>
<evidence type="ECO:0000256" key="8">
    <source>
        <dbReference type="ARBA" id="ARBA00023154"/>
    </source>
</evidence>
<dbReference type="PANTHER" id="PTHR20836:SF0">
    <property type="entry name" value="4-HYDROXY-TETRAHYDRODIPICOLINATE REDUCTASE 1, CHLOROPLASTIC-RELATED"/>
    <property type="match status" value="1"/>
</dbReference>
<dbReference type="PIRSF" id="PIRSF000161">
    <property type="entry name" value="DHPR"/>
    <property type="match status" value="1"/>
</dbReference>
<keyword evidence="2 13" id="KW-0963">Cytoplasm</keyword>
<keyword evidence="17" id="KW-1185">Reference proteome</keyword>
<protein>
    <recommendedName>
        <fullName evidence="10 13">4-hydroxy-tetrahydrodipicolinate reductase</fullName>
        <shortName evidence="13">HTPA reductase</shortName>
        <ecNumber evidence="10 13">1.17.1.8</ecNumber>
    </recommendedName>
</protein>
<keyword evidence="3 13" id="KW-0028">Amino-acid biosynthesis</keyword>
<evidence type="ECO:0000256" key="7">
    <source>
        <dbReference type="ARBA" id="ARBA00023027"/>
    </source>
</evidence>
<feature type="domain" description="Dihydrodipicolinate reductase C-terminal" evidence="15">
    <location>
        <begin position="126"/>
        <end position="257"/>
    </location>
</feature>
<dbReference type="EMBL" id="CAWVOH010000002">
    <property type="protein sequence ID" value="CAK8054487.1"/>
    <property type="molecule type" value="Genomic_DNA"/>
</dbReference>
<evidence type="ECO:0000256" key="10">
    <source>
        <dbReference type="ARBA" id="ARBA00038983"/>
    </source>
</evidence>
<keyword evidence="4 13" id="KW-0521">NADP</keyword>
<keyword evidence="5 13" id="KW-0220">Diaminopimelate biosynthesis</keyword>
<dbReference type="GO" id="GO:0008839">
    <property type="term" value="F:4-hydroxy-tetrahydrodipicolinate reductase"/>
    <property type="evidence" value="ECO:0007669"/>
    <property type="project" value="UniProtKB-EC"/>
</dbReference>
<organism evidence="16 17">
    <name type="scientific">Eupransor demetentiae</name>
    <dbReference type="NCBI Taxonomy" id="3109584"/>
    <lineage>
        <taxon>Bacteria</taxon>
        <taxon>Bacillati</taxon>
        <taxon>Bacillota</taxon>
        <taxon>Bacilli</taxon>
        <taxon>Lactobacillales</taxon>
        <taxon>Lactobacillaceae</taxon>
        <taxon>Eupransor</taxon>
    </lineage>
</organism>
<dbReference type="Proteomes" id="UP001314241">
    <property type="component" value="Unassembled WGS sequence"/>
</dbReference>
<evidence type="ECO:0000256" key="1">
    <source>
        <dbReference type="ARBA" id="ARBA00006642"/>
    </source>
</evidence>
<dbReference type="SUPFAM" id="SSF55347">
    <property type="entry name" value="Glyceraldehyde-3-phosphate dehydrogenase-like, C-terminal domain"/>
    <property type="match status" value="1"/>
</dbReference>
<accession>A0ABP0EQD1</accession>
<keyword evidence="7 13" id="KW-0520">NAD</keyword>
<feature type="binding site" evidence="13">
    <location>
        <position position="150"/>
    </location>
    <ligand>
        <name>(S)-2,3,4,5-tetrahydrodipicolinate</name>
        <dbReference type="ChEBI" id="CHEBI:16845"/>
    </ligand>
</feature>
<evidence type="ECO:0000256" key="9">
    <source>
        <dbReference type="ARBA" id="ARBA00037922"/>
    </source>
</evidence>
<dbReference type="InterPro" id="IPR022664">
    <property type="entry name" value="DapB_N_CS"/>
</dbReference>
<comment type="subcellular location">
    <subcellularLocation>
        <location evidence="13">Cytoplasm</location>
    </subcellularLocation>
</comment>
<feature type="binding site" evidence="13">
    <location>
        <begin position="93"/>
        <end position="95"/>
    </location>
    <ligand>
        <name>NAD(+)</name>
        <dbReference type="ChEBI" id="CHEBI:57540"/>
    </ligand>
</feature>
<comment type="caution">
    <text evidence="16">The sequence shown here is derived from an EMBL/GenBank/DDBJ whole genome shotgun (WGS) entry which is preliminary data.</text>
</comment>
<dbReference type="RefSeq" id="WP_349642035.1">
    <property type="nucleotide sequence ID" value="NZ_CAWVOH010000002.1"/>
</dbReference>
<evidence type="ECO:0000313" key="16">
    <source>
        <dbReference type="EMBL" id="CAK8054487.1"/>
    </source>
</evidence>
<feature type="active site" description="Proton donor" evidence="13">
    <location>
        <position position="153"/>
    </location>
</feature>
<evidence type="ECO:0000256" key="5">
    <source>
        <dbReference type="ARBA" id="ARBA00022915"/>
    </source>
</evidence>
<dbReference type="PANTHER" id="PTHR20836">
    <property type="entry name" value="DIHYDRODIPICOLINATE REDUCTASE"/>
    <property type="match status" value="1"/>
</dbReference>
<evidence type="ECO:0000256" key="2">
    <source>
        <dbReference type="ARBA" id="ARBA00022490"/>
    </source>
</evidence>
<evidence type="ECO:0000256" key="6">
    <source>
        <dbReference type="ARBA" id="ARBA00023002"/>
    </source>
</evidence>
<dbReference type="Pfam" id="PF01113">
    <property type="entry name" value="DapB_N"/>
    <property type="match status" value="1"/>
</dbReference>
<comment type="similarity">
    <text evidence="1 13">Belongs to the DapB family.</text>
</comment>
<evidence type="ECO:0000256" key="11">
    <source>
        <dbReference type="ARBA" id="ARBA00049080"/>
    </source>
</evidence>
<evidence type="ECO:0000256" key="12">
    <source>
        <dbReference type="ARBA" id="ARBA00049396"/>
    </source>
</evidence>
<proteinExistence type="inferred from homology"/>
<dbReference type="Gene3D" id="3.40.50.720">
    <property type="entry name" value="NAD(P)-binding Rossmann-like Domain"/>
    <property type="match status" value="1"/>
</dbReference>
<feature type="domain" description="Dihydrodipicolinate reductase N-terminal" evidence="14">
    <location>
        <begin position="2"/>
        <end position="122"/>
    </location>
</feature>
<dbReference type="HAMAP" id="MF_00102">
    <property type="entry name" value="DapB"/>
    <property type="match status" value="1"/>
</dbReference>
<dbReference type="CDD" id="cd02274">
    <property type="entry name" value="DHDPR_N"/>
    <property type="match status" value="1"/>
</dbReference>
<gene>
    <name evidence="13" type="primary">dapB</name>
    <name evidence="16" type="ORF">R54876_GBNLAHCA_01056</name>
</gene>
<evidence type="ECO:0000256" key="3">
    <source>
        <dbReference type="ARBA" id="ARBA00022605"/>
    </source>
</evidence>
<dbReference type="EC" id="1.17.1.8" evidence="10 13"/>
<dbReference type="InterPro" id="IPR022663">
    <property type="entry name" value="DapB_C"/>
</dbReference>
<evidence type="ECO:0000259" key="15">
    <source>
        <dbReference type="Pfam" id="PF05173"/>
    </source>
</evidence>
<dbReference type="NCBIfam" id="TIGR00036">
    <property type="entry name" value="dapB"/>
    <property type="match status" value="1"/>
</dbReference>
<feature type="binding site" evidence="13">
    <location>
        <begin position="8"/>
        <end position="13"/>
    </location>
    <ligand>
        <name>NAD(+)</name>
        <dbReference type="ChEBI" id="CHEBI:57540"/>
    </ligand>
</feature>
<dbReference type="PROSITE" id="PS01298">
    <property type="entry name" value="DAPB"/>
    <property type="match status" value="1"/>
</dbReference>
<dbReference type="InterPro" id="IPR023940">
    <property type="entry name" value="DHDPR_bac"/>
</dbReference>
<comment type="catalytic activity">
    <reaction evidence="11 13">
        <text>(S)-2,3,4,5-tetrahydrodipicolinate + NADP(+) + H2O = (2S,4S)-4-hydroxy-2,3,4,5-tetrahydrodipicolinate + NADPH + H(+)</text>
        <dbReference type="Rhea" id="RHEA:35331"/>
        <dbReference type="ChEBI" id="CHEBI:15377"/>
        <dbReference type="ChEBI" id="CHEBI:15378"/>
        <dbReference type="ChEBI" id="CHEBI:16845"/>
        <dbReference type="ChEBI" id="CHEBI:57783"/>
        <dbReference type="ChEBI" id="CHEBI:58349"/>
        <dbReference type="ChEBI" id="CHEBI:67139"/>
        <dbReference type="EC" id="1.17.1.8"/>
    </reaction>
</comment>
<keyword evidence="6 13" id="KW-0560">Oxidoreductase</keyword>
<evidence type="ECO:0000256" key="13">
    <source>
        <dbReference type="HAMAP-Rule" id="MF_00102"/>
    </source>
</evidence>
<feature type="binding site" evidence="13">
    <location>
        <begin position="119"/>
        <end position="122"/>
    </location>
    <ligand>
        <name>NAD(+)</name>
        <dbReference type="ChEBI" id="CHEBI:57540"/>
    </ligand>
</feature>
<comment type="caution">
    <text evidence="13">Was originally thought to be a dihydrodipicolinate reductase (DHDPR), catalyzing the conversion of dihydrodipicolinate to tetrahydrodipicolinate. However, it was shown in E.coli that the substrate of the enzymatic reaction is not dihydrodipicolinate (DHDP) but in fact (2S,4S)-4-hydroxy-2,3,4,5-tetrahydrodipicolinic acid (HTPA), the product released by the DapA-catalyzed reaction.</text>
</comment>
<reference evidence="16 17" key="1">
    <citation type="submission" date="2024-01" db="EMBL/GenBank/DDBJ databases">
        <authorList>
            <person name="Botero Cardona J."/>
        </authorList>
    </citation>
    <scope>NUCLEOTIDE SEQUENCE [LARGE SCALE GENOMIC DNA]</scope>
    <source>
        <strain evidence="16 17">LMG 33000</strain>
    </source>
</reference>
<comment type="caution">
    <text evidence="13">Lacks conserved residue(s) required for the propagation of feature annotation.</text>
</comment>
<comment type="pathway">
    <text evidence="9 13">Amino-acid biosynthesis; L-lysine biosynthesis via DAP pathway; (S)-tetrahydrodipicolinate from L-aspartate: step 4/4.</text>
</comment>
<evidence type="ECO:0000256" key="4">
    <source>
        <dbReference type="ARBA" id="ARBA00022857"/>
    </source>
</evidence>
<keyword evidence="8 13" id="KW-0457">Lysine biosynthesis</keyword>
<feature type="binding site" evidence="13">
    <location>
        <begin position="159"/>
        <end position="160"/>
    </location>
    <ligand>
        <name>(S)-2,3,4,5-tetrahydrodipicolinate</name>
        <dbReference type="ChEBI" id="CHEBI:16845"/>
    </ligand>
</feature>
<comment type="catalytic activity">
    <reaction evidence="12 13">
        <text>(S)-2,3,4,5-tetrahydrodipicolinate + NAD(+) + H2O = (2S,4S)-4-hydroxy-2,3,4,5-tetrahydrodipicolinate + NADH + H(+)</text>
        <dbReference type="Rhea" id="RHEA:35323"/>
        <dbReference type="ChEBI" id="CHEBI:15377"/>
        <dbReference type="ChEBI" id="CHEBI:15378"/>
        <dbReference type="ChEBI" id="CHEBI:16845"/>
        <dbReference type="ChEBI" id="CHEBI:57540"/>
        <dbReference type="ChEBI" id="CHEBI:57945"/>
        <dbReference type="ChEBI" id="CHEBI:67139"/>
        <dbReference type="EC" id="1.17.1.8"/>
    </reaction>
</comment>
<feature type="active site" description="Proton donor/acceptor" evidence="13">
    <location>
        <position position="149"/>
    </location>
</feature>
<evidence type="ECO:0000259" key="14">
    <source>
        <dbReference type="Pfam" id="PF01113"/>
    </source>
</evidence>
<dbReference type="Pfam" id="PF05173">
    <property type="entry name" value="DapB_C"/>
    <property type="match status" value="1"/>
</dbReference>
<comment type="function">
    <text evidence="13">Catalyzes the conversion of 4-hydroxy-tetrahydrodipicolinate (HTPA) to tetrahydrodipicolinate.</text>
</comment>
<sequence length="257" mass="27774">MVKVLVAGFTGAMGQAAVNLINSEADFELVGLYAPSAEGKSAADYDLPAALPVYGRLAEVPANQAVWLDFTTPAVVYENIQYALKHGYTPLVGTSGLKDDEITNLQQLAHQHQRGGLIVPNFGLSAVLLMKFAREAAQYLPDVEIIEMHHEDKKDAPSGTALATAKLIDEVRPRHEQSPSVENLPGVRGGDYHGIRVHAVRLPGYLAHEEVLFGGPGEALSIRQDSFDRASFMQGIKVALEKIGQVDELLLGLEQVL</sequence>
<dbReference type="InterPro" id="IPR000846">
    <property type="entry name" value="DapB_N"/>
</dbReference>
<dbReference type="InterPro" id="IPR036291">
    <property type="entry name" value="NAD(P)-bd_dom_sf"/>
</dbReference>
<comment type="subunit">
    <text evidence="13">Homotetramer.</text>
</comment>
<dbReference type="Gene3D" id="3.30.360.10">
    <property type="entry name" value="Dihydrodipicolinate Reductase, domain 2"/>
    <property type="match status" value="1"/>
</dbReference>
<dbReference type="SUPFAM" id="SSF51735">
    <property type="entry name" value="NAD(P)-binding Rossmann-fold domains"/>
    <property type="match status" value="1"/>
</dbReference>